<dbReference type="PANTHER" id="PTHR11014">
    <property type="entry name" value="PEPTIDASE M20 FAMILY MEMBER"/>
    <property type="match status" value="1"/>
</dbReference>
<dbReference type="InterPro" id="IPR017439">
    <property type="entry name" value="Amidohydrolase"/>
</dbReference>
<dbReference type="GeneID" id="64819478"/>
<dbReference type="GO" id="GO:0046872">
    <property type="term" value="F:metal ion binding"/>
    <property type="evidence" value="ECO:0007669"/>
    <property type="project" value="UniProtKB-KW"/>
</dbReference>
<feature type="binding site" evidence="1">
    <location>
        <position position="394"/>
    </location>
    <ligand>
        <name>Mn(2+)</name>
        <dbReference type="ChEBI" id="CHEBI:29035"/>
        <label>2</label>
    </ligand>
</feature>
<dbReference type="Proteomes" id="UP000681041">
    <property type="component" value="Chromosome"/>
</dbReference>
<name>A0A8T8K2E5_9EURY</name>
<dbReference type="OrthoDB" id="247417at2157"/>
<dbReference type="Pfam" id="PF01546">
    <property type="entry name" value="Peptidase_M20"/>
    <property type="match status" value="1"/>
</dbReference>
<feature type="binding site" evidence="1">
    <location>
        <position position="127"/>
    </location>
    <ligand>
        <name>Mn(2+)</name>
        <dbReference type="ChEBI" id="CHEBI:29035"/>
        <label>2</label>
    </ligand>
</feature>
<evidence type="ECO:0000259" key="2">
    <source>
        <dbReference type="Pfam" id="PF07687"/>
    </source>
</evidence>
<dbReference type="RefSeq" id="WP_211533552.1">
    <property type="nucleotide sequence ID" value="NZ_CP058560.1"/>
</dbReference>
<keyword evidence="1" id="KW-0479">Metal-binding</keyword>
<feature type="binding site" evidence="1">
    <location>
        <position position="125"/>
    </location>
    <ligand>
        <name>Mn(2+)</name>
        <dbReference type="ChEBI" id="CHEBI:29035"/>
        <label>2</label>
    </ligand>
</feature>
<evidence type="ECO:0000313" key="3">
    <source>
        <dbReference type="EMBL" id="QUH22608.1"/>
    </source>
</evidence>
<feature type="domain" description="Peptidase M20 dimerisation" evidence="2">
    <location>
        <begin position="217"/>
        <end position="311"/>
    </location>
</feature>
<feature type="binding site" evidence="1">
    <location>
        <position position="161"/>
    </location>
    <ligand>
        <name>Mn(2+)</name>
        <dbReference type="ChEBI" id="CHEBI:29035"/>
        <label>2</label>
    </ligand>
</feature>
<dbReference type="SUPFAM" id="SSF55031">
    <property type="entry name" value="Bacterial exopeptidase dimerisation domain"/>
    <property type="match status" value="1"/>
</dbReference>
<evidence type="ECO:0000256" key="1">
    <source>
        <dbReference type="PIRSR" id="PIRSR005962-1"/>
    </source>
</evidence>
<reference evidence="3" key="1">
    <citation type="submission" date="2020-07" db="EMBL/GenBank/DDBJ databases">
        <title>Methanobacterium. sp. MethCan genome.</title>
        <authorList>
            <person name="Postec A."/>
            <person name="Quemeneur M."/>
        </authorList>
    </citation>
    <scope>NUCLEOTIDE SEQUENCE</scope>
    <source>
        <strain evidence="3">MethCAN</strain>
    </source>
</reference>
<keyword evidence="1" id="KW-0464">Manganese</keyword>
<dbReference type="Pfam" id="PF07687">
    <property type="entry name" value="M20_dimer"/>
    <property type="match status" value="1"/>
</dbReference>
<dbReference type="PANTHER" id="PTHR11014:SF63">
    <property type="entry name" value="METALLOPEPTIDASE, PUTATIVE (AFU_ORTHOLOGUE AFUA_6G09600)-RELATED"/>
    <property type="match status" value="1"/>
</dbReference>
<dbReference type="GO" id="GO:0016787">
    <property type="term" value="F:hydrolase activity"/>
    <property type="evidence" value="ECO:0007669"/>
    <property type="project" value="InterPro"/>
</dbReference>
<dbReference type="EMBL" id="CP058560">
    <property type="protein sequence ID" value="QUH22608.1"/>
    <property type="molecule type" value="Genomic_DNA"/>
</dbReference>
<feature type="binding site" evidence="1">
    <location>
        <position position="192"/>
    </location>
    <ligand>
        <name>Mn(2+)</name>
        <dbReference type="ChEBI" id="CHEBI:29035"/>
        <label>2</label>
    </ligand>
</feature>
<dbReference type="SUPFAM" id="SSF53187">
    <property type="entry name" value="Zn-dependent exopeptidases"/>
    <property type="match status" value="1"/>
</dbReference>
<sequence>MKKLSWEVINITPLKNEIESLTQSFASKQIEIFRWLHQHPELAYEERETGKFIQEYLETLPGVEVSYPVAKTGLKAVLSGGKSGISVGLRADMDALPVKEETGLPYASIVKADYNGYETDVSHVCGHDSNMAIALGTATVLSQLRDKIKGKVVFLFQPAEEGAPTGVDGGALQMIKEGVLDDPPVKAVVGLHANNTCYPGQVMVREGATHASQDSIFIRIIGEQAHGSQPWSGKDPIVAGASLINSLQTLISREVDLQKGAAVITVGYFWGGVKVNIIPEGADMGLTVRSLDMDNRDIMIKRIKELAQQKADMHGCQAEVVYGQHYPLNINNEALYQELLPTLERVARAENVLYYLSSTKSEDFSHFSQKLPSLYMYYGVAPQDKPLSQSKPNHHPEFQVDEAALEFATRLECNMLLDLLENPEKIP</sequence>
<proteinExistence type="predicted"/>
<organism evidence="3 4">
    <name type="scientific">Methanobacterium alkalithermotolerans</name>
    <dbReference type="NCBI Taxonomy" id="2731220"/>
    <lineage>
        <taxon>Archaea</taxon>
        <taxon>Methanobacteriati</taxon>
        <taxon>Methanobacteriota</taxon>
        <taxon>Methanomada group</taxon>
        <taxon>Methanobacteria</taxon>
        <taxon>Methanobacteriales</taxon>
        <taxon>Methanobacteriaceae</taxon>
        <taxon>Methanobacterium</taxon>
    </lineage>
</organism>
<dbReference type="InterPro" id="IPR036264">
    <property type="entry name" value="Bact_exopeptidase_dim_dom"/>
</dbReference>
<dbReference type="AlphaFoldDB" id="A0A8T8K2E5"/>
<accession>A0A8T8K2E5</accession>
<dbReference type="InterPro" id="IPR011650">
    <property type="entry name" value="Peptidase_M20_dimer"/>
</dbReference>
<keyword evidence="4" id="KW-1185">Reference proteome</keyword>
<dbReference type="Gene3D" id="3.40.630.10">
    <property type="entry name" value="Zn peptidases"/>
    <property type="match status" value="1"/>
</dbReference>
<comment type="cofactor">
    <cofactor evidence="1">
        <name>Mn(2+)</name>
        <dbReference type="ChEBI" id="CHEBI:29035"/>
    </cofactor>
    <text evidence="1">The Mn(2+) ion enhances activity.</text>
</comment>
<dbReference type="InterPro" id="IPR002933">
    <property type="entry name" value="Peptidase_M20"/>
</dbReference>
<dbReference type="KEGG" id="meme:HYG87_01900"/>
<evidence type="ECO:0000313" key="4">
    <source>
        <dbReference type="Proteomes" id="UP000681041"/>
    </source>
</evidence>
<dbReference type="Gene3D" id="3.30.70.360">
    <property type="match status" value="1"/>
</dbReference>
<gene>
    <name evidence="3" type="ORF">HYG87_01900</name>
</gene>
<dbReference type="PIRSF" id="PIRSF005962">
    <property type="entry name" value="Pept_M20D_amidohydro"/>
    <property type="match status" value="1"/>
</dbReference>
<dbReference type="NCBIfam" id="TIGR01891">
    <property type="entry name" value="amidohydrolases"/>
    <property type="match status" value="1"/>
</dbReference>
<protein>
    <submittedName>
        <fullName evidence="3">Amidohydrolase</fullName>
    </submittedName>
</protein>